<keyword evidence="3" id="KW-0520">NAD</keyword>
<dbReference type="GO" id="GO:0051287">
    <property type="term" value="F:NAD binding"/>
    <property type="evidence" value="ECO:0007669"/>
    <property type="project" value="InterPro"/>
</dbReference>
<dbReference type="GO" id="GO:0016054">
    <property type="term" value="P:organic acid catabolic process"/>
    <property type="evidence" value="ECO:0007669"/>
    <property type="project" value="UniProtKB-ARBA"/>
</dbReference>
<dbReference type="InterPro" id="IPR002204">
    <property type="entry name" value="3-OH-isobutyrate_DH-rel_CS"/>
</dbReference>
<dbReference type="PANTHER" id="PTHR43060">
    <property type="entry name" value="3-HYDROXYISOBUTYRATE DEHYDROGENASE-LIKE 1, MITOCHONDRIAL-RELATED"/>
    <property type="match status" value="1"/>
</dbReference>
<dbReference type="InterPro" id="IPR029154">
    <property type="entry name" value="HIBADH-like_NADP-bd"/>
</dbReference>
<accession>A0A927RP36</accession>
<evidence type="ECO:0000256" key="3">
    <source>
        <dbReference type="ARBA" id="ARBA00023027"/>
    </source>
</evidence>
<keyword evidence="2 7" id="KW-0560">Oxidoreductase</keyword>
<dbReference type="GO" id="GO:0008442">
    <property type="term" value="F:3-hydroxyisobutyrate dehydrogenase activity"/>
    <property type="evidence" value="ECO:0007669"/>
    <property type="project" value="UniProtKB-EC"/>
</dbReference>
<comment type="caution">
    <text evidence="7">The sequence shown here is derived from an EMBL/GenBank/DDBJ whole genome shotgun (WGS) entry which is preliminary data.</text>
</comment>
<dbReference type="InterPro" id="IPR015815">
    <property type="entry name" value="HIBADH-related"/>
</dbReference>
<dbReference type="Proteomes" id="UP000638648">
    <property type="component" value="Unassembled WGS sequence"/>
</dbReference>
<dbReference type="SUPFAM" id="SSF51735">
    <property type="entry name" value="NAD(P)-binding Rossmann-fold domains"/>
    <property type="match status" value="1"/>
</dbReference>
<dbReference type="InterPro" id="IPR006115">
    <property type="entry name" value="6PGDH_NADP-bd"/>
</dbReference>
<evidence type="ECO:0000313" key="7">
    <source>
        <dbReference type="EMBL" id="MBE1610698.1"/>
    </source>
</evidence>
<name>A0A927RP36_9ACTN</name>
<dbReference type="InterPro" id="IPR036291">
    <property type="entry name" value="NAD(P)-bd_dom_sf"/>
</dbReference>
<protein>
    <submittedName>
        <fullName evidence="7">3-hydroxyisobutyrate dehydrogenase</fullName>
        <ecNumber evidence="7">1.1.1.31</ecNumber>
    </submittedName>
</protein>
<proteinExistence type="inferred from homology"/>
<feature type="domain" description="3-hydroxyisobutyrate dehydrogenase-like NAD-binding" evidence="6">
    <location>
        <begin position="166"/>
        <end position="285"/>
    </location>
</feature>
<evidence type="ECO:0000256" key="4">
    <source>
        <dbReference type="PIRSR" id="PIRSR000103-1"/>
    </source>
</evidence>
<gene>
    <name evidence="7" type="ORF">HEB94_007546</name>
</gene>
<dbReference type="AlphaFoldDB" id="A0A927RP36"/>
<dbReference type="EMBL" id="JADBEM010000001">
    <property type="protein sequence ID" value="MBE1610698.1"/>
    <property type="molecule type" value="Genomic_DNA"/>
</dbReference>
<evidence type="ECO:0000259" key="5">
    <source>
        <dbReference type="Pfam" id="PF03446"/>
    </source>
</evidence>
<evidence type="ECO:0000259" key="6">
    <source>
        <dbReference type="Pfam" id="PF14833"/>
    </source>
</evidence>
<dbReference type="PROSITE" id="PS00895">
    <property type="entry name" value="3_HYDROXYISOBUT_DH"/>
    <property type="match status" value="1"/>
</dbReference>
<dbReference type="InterPro" id="IPR008927">
    <property type="entry name" value="6-PGluconate_DH-like_C_sf"/>
</dbReference>
<dbReference type="Gene3D" id="1.10.1040.10">
    <property type="entry name" value="N-(1-d-carboxylethyl)-l-norvaline Dehydrogenase, domain 2"/>
    <property type="match status" value="1"/>
</dbReference>
<evidence type="ECO:0000313" key="8">
    <source>
        <dbReference type="Proteomes" id="UP000638648"/>
    </source>
</evidence>
<dbReference type="Gene3D" id="3.40.50.720">
    <property type="entry name" value="NAD(P)-binding Rossmann-like Domain"/>
    <property type="match status" value="1"/>
</dbReference>
<dbReference type="GO" id="GO:0050661">
    <property type="term" value="F:NADP binding"/>
    <property type="evidence" value="ECO:0007669"/>
    <property type="project" value="InterPro"/>
</dbReference>
<dbReference type="Pfam" id="PF03446">
    <property type="entry name" value="NAD_binding_2"/>
    <property type="match status" value="1"/>
</dbReference>
<sequence>MSERVGFVGLGIMGAGMAANLLRAGFDVVVHNRTAARAEPLVAKGAQAAASPRELAERCDVVFTCVSDTPDVEQVLFGPDGLAEGLRAGSLVVDASTVSPQATREWAERLAGSDVAFLDAPVSGGSEGAAKGTLSIMVGGEAATVERARPFLDAMGATITHVGPVGAGQTCKLVNQILVVVSMLGVAEALVFAKAGGLDLDKTIAAVKGGAAGSWMLANRGPQVIADDWRPGFTIDLQQKDLRLVLEAADELGVPAITTATISHLYRTLQREGLGGEGNHALVKAIEHLAGIQARQD</sequence>
<dbReference type="RefSeq" id="WP_192754027.1">
    <property type="nucleotide sequence ID" value="NZ_BAABJL010000095.1"/>
</dbReference>
<evidence type="ECO:0000256" key="1">
    <source>
        <dbReference type="ARBA" id="ARBA00009080"/>
    </source>
</evidence>
<dbReference type="SUPFAM" id="SSF48179">
    <property type="entry name" value="6-phosphogluconate dehydrogenase C-terminal domain-like"/>
    <property type="match status" value="1"/>
</dbReference>
<feature type="active site" evidence="4">
    <location>
        <position position="172"/>
    </location>
</feature>
<dbReference type="Pfam" id="PF14833">
    <property type="entry name" value="NAD_binding_11"/>
    <property type="match status" value="1"/>
</dbReference>
<evidence type="ECO:0000256" key="2">
    <source>
        <dbReference type="ARBA" id="ARBA00023002"/>
    </source>
</evidence>
<dbReference type="EC" id="1.1.1.31" evidence="7"/>
<reference evidence="7" key="1">
    <citation type="submission" date="2020-10" db="EMBL/GenBank/DDBJ databases">
        <title>Sequencing the genomes of 1000 actinobacteria strains.</title>
        <authorList>
            <person name="Klenk H.-P."/>
        </authorList>
    </citation>
    <scope>NUCLEOTIDE SEQUENCE</scope>
    <source>
        <strain evidence="7">DSM 45354</strain>
    </source>
</reference>
<organism evidence="7 8">
    <name type="scientific">Actinopolymorpha pittospori</name>
    <dbReference type="NCBI Taxonomy" id="648752"/>
    <lineage>
        <taxon>Bacteria</taxon>
        <taxon>Bacillati</taxon>
        <taxon>Actinomycetota</taxon>
        <taxon>Actinomycetes</taxon>
        <taxon>Propionibacteriales</taxon>
        <taxon>Actinopolymorphaceae</taxon>
        <taxon>Actinopolymorpha</taxon>
    </lineage>
</organism>
<dbReference type="PANTHER" id="PTHR43060:SF15">
    <property type="entry name" value="3-HYDROXYISOBUTYRATE DEHYDROGENASE-LIKE 1, MITOCHONDRIAL-RELATED"/>
    <property type="match status" value="1"/>
</dbReference>
<dbReference type="InterPro" id="IPR013328">
    <property type="entry name" value="6PGD_dom2"/>
</dbReference>
<keyword evidence="8" id="KW-1185">Reference proteome</keyword>
<feature type="domain" description="6-phosphogluconate dehydrogenase NADP-binding" evidence="5">
    <location>
        <begin position="4"/>
        <end position="163"/>
    </location>
</feature>
<comment type="similarity">
    <text evidence="1">Belongs to the HIBADH-related family.</text>
</comment>
<dbReference type="PIRSF" id="PIRSF000103">
    <property type="entry name" value="HIBADH"/>
    <property type="match status" value="1"/>
</dbReference>